<dbReference type="Proteomes" id="UP000799118">
    <property type="component" value="Unassembled WGS sequence"/>
</dbReference>
<sequence>PVSTRLCAKCGHSFHLDLQALKYDETMRRVRSGYSPDELERAVYSKMLDSAQTDIDRCQSELDRLQNLTKEIETRRELLEACVVGIRSIMSPIRILPVELLGEIFKY</sequence>
<name>A0A6A4IL81_9AGAR</name>
<evidence type="ECO:0000256" key="1">
    <source>
        <dbReference type="SAM" id="Coils"/>
    </source>
</evidence>
<keyword evidence="3" id="KW-1185">Reference proteome</keyword>
<protein>
    <recommendedName>
        <fullName evidence="4">F-box domain-containing protein</fullName>
    </recommendedName>
</protein>
<evidence type="ECO:0000313" key="3">
    <source>
        <dbReference type="Proteomes" id="UP000799118"/>
    </source>
</evidence>
<dbReference type="AlphaFoldDB" id="A0A6A4IL81"/>
<keyword evidence="1" id="KW-0175">Coiled coil</keyword>
<organism evidence="2 3">
    <name type="scientific">Gymnopus androsaceus JB14</name>
    <dbReference type="NCBI Taxonomy" id="1447944"/>
    <lineage>
        <taxon>Eukaryota</taxon>
        <taxon>Fungi</taxon>
        <taxon>Dikarya</taxon>
        <taxon>Basidiomycota</taxon>
        <taxon>Agaricomycotina</taxon>
        <taxon>Agaricomycetes</taxon>
        <taxon>Agaricomycetidae</taxon>
        <taxon>Agaricales</taxon>
        <taxon>Marasmiineae</taxon>
        <taxon>Omphalotaceae</taxon>
        <taxon>Gymnopus</taxon>
    </lineage>
</organism>
<dbReference type="OrthoDB" id="3365698at2759"/>
<proteinExistence type="predicted"/>
<evidence type="ECO:0000313" key="2">
    <source>
        <dbReference type="EMBL" id="KAE9409888.1"/>
    </source>
</evidence>
<reference evidence="2" key="1">
    <citation type="journal article" date="2019" name="Environ. Microbiol.">
        <title>Fungal ecological strategies reflected in gene transcription - a case study of two litter decomposers.</title>
        <authorList>
            <person name="Barbi F."/>
            <person name="Kohler A."/>
            <person name="Barry K."/>
            <person name="Baskaran P."/>
            <person name="Daum C."/>
            <person name="Fauchery L."/>
            <person name="Ihrmark K."/>
            <person name="Kuo A."/>
            <person name="LaButti K."/>
            <person name="Lipzen A."/>
            <person name="Morin E."/>
            <person name="Grigoriev I.V."/>
            <person name="Henrissat B."/>
            <person name="Lindahl B."/>
            <person name="Martin F."/>
        </authorList>
    </citation>
    <scope>NUCLEOTIDE SEQUENCE</scope>
    <source>
        <strain evidence="2">JB14</strain>
    </source>
</reference>
<feature type="non-terminal residue" evidence="2">
    <location>
        <position position="107"/>
    </location>
</feature>
<dbReference type="EMBL" id="ML769386">
    <property type="protein sequence ID" value="KAE9409888.1"/>
    <property type="molecule type" value="Genomic_DNA"/>
</dbReference>
<evidence type="ECO:0008006" key="4">
    <source>
        <dbReference type="Google" id="ProtNLM"/>
    </source>
</evidence>
<feature type="non-terminal residue" evidence="2">
    <location>
        <position position="1"/>
    </location>
</feature>
<accession>A0A6A4IL81</accession>
<gene>
    <name evidence="2" type="ORF">BT96DRAFT_784934</name>
</gene>
<feature type="coiled-coil region" evidence="1">
    <location>
        <begin position="48"/>
        <end position="75"/>
    </location>
</feature>